<keyword evidence="2" id="KW-1185">Reference proteome</keyword>
<evidence type="ECO:0000313" key="2">
    <source>
        <dbReference type="Proteomes" id="UP000054272"/>
    </source>
</evidence>
<dbReference type="EMBL" id="KN848822">
    <property type="protein sequence ID" value="KIR76124.1"/>
    <property type="molecule type" value="Genomic_DNA"/>
</dbReference>
<reference evidence="1 2" key="1">
    <citation type="submission" date="2015-01" db="EMBL/GenBank/DDBJ databases">
        <title>The Genome Sequence of Cryptococcus gattii EJB2.</title>
        <authorList>
            <consortium name="The Broad Institute Genomics Platform"/>
            <person name="Cuomo C."/>
            <person name="Litvintseva A."/>
            <person name="Chen Y."/>
            <person name="Heitman J."/>
            <person name="Sun S."/>
            <person name="Springer D."/>
            <person name="Dromer F."/>
            <person name="Young S."/>
            <person name="Zeng Q."/>
            <person name="Gargeya S."/>
            <person name="Abouelleil A."/>
            <person name="Alvarado L."/>
            <person name="Chapman S.B."/>
            <person name="Gainer-Dewar J."/>
            <person name="Goldberg J."/>
            <person name="Griggs A."/>
            <person name="Gujja S."/>
            <person name="Hansen M."/>
            <person name="Howarth C."/>
            <person name="Imamovic A."/>
            <person name="Larimer J."/>
            <person name="Murphy C."/>
            <person name="Naylor J."/>
            <person name="Pearson M."/>
            <person name="Priest M."/>
            <person name="Roberts A."/>
            <person name="Saif S."/>
            <person name="Shea T."/>
            <person name="Sykes S."/>
            <person name="Wortman J."/>
            <person name="Nusbaum C."/>
            <person name="Birren B."/>
        </authorList>
    </citation>
    <scope>NUCLEOTIDE SEQUENCE [LARGE SCALE GENOMIC DNA]</scope>
    <source>
        <strain evidence="1 2">EJB2</strain>
    </source>
</reference>
<accession>A0ABR5BKE5</accession>
<gene>
    <name evidence="1" type="ORF">I306_06904</name>
</gene>
<sequence>MRLPKVLKFDEPMILHLQ</sequence>
<organism evidence="1 2">
    <name type="scientific">Cryptococcus gattii EJB2</name>
    <dbReference type="NCBI Taxonomy" id="1296103"/>
    <lineage>
        <taxon>Eukaryota</taxon>
        <taxon>Fungi</taxon>
        <taxon>Dikarya</taxon>
        <taxon>Basidiomycota</taxon>
        <taxon>Agaricomycotina</taxon>
        <taxon>Tremellomycetes</taxon>
        <taxon>Tremellales</taxon>
        <taxon>Cryptococcaceae</taxon>
        <taxon>Cryptococcus</taxon>
        <taxon>Cryptococcus gattii species complex</taxon>
    </lineage>
</organism>
<evidence type="ECO:0000313" key="1">
    <source>
        <dbReference type="EMBL" id="KIR76124.1"/>
    </source>
</evidence>
<dbReference type="Proteomes" id="UP000054272">
    <property type="component" value="Unassembled WGS sequence"/>
</dbReference>
<name>A0ABR5BKE5_9TREE</name>
<protein>
    <submittedName>
        <fullName evidence="1">Uncharacterized protein</fullName>
    </submittedName>
</protein>
<proteinExistence type="predicted"/>